<feature type="domain" description="AB hydrolase-1" evidence="3">
    <location>
        <begin position="201"/>
        <end position="348"/>
    </location>
</feature>
<proteinExistence type="predicted"/>
<dbReference type="PROSITE" id="PS51257">
    <property type="entry name" value="PROKAR_LIPOPROTEIN"/>
    <property type="match status" value="1"/>
</dbReference>
<dbReference type="InterPro" id="IPR000073">
    <property type="entry name" value="AB_hydrolase_1"/>
</dbReference>
<feature type="chain" id="PRO_5015565903" evidence="2">
    <location>
        <begin position="23"/>
        <end position="460"/>
    </location>
</feature>
<organism evidence="4 5">
    <name type="scientific">Enhygromyxa salina</name>
    <dbReference type="NCBI Taxonomy" id="215803"/>
    <lineage>
        <taxon>Bacteria</taxon>
        <taxon>Pseudomonadati</taxon>
        <taxon>Myxococcota</taxon>
        <taxon>Polyangia</taxon>
        <taxon>Nannocystales</taxon>
        <taxon>Nannocystaceae</taxon>
        <taxon>Enhygromyxa</taxon>
    </lineage>
</organism>
<evidence type="ECO:0000313" key="5">
    <source>
        <dbReference type="Proteomes" id="UP000237968"/>
    </source>
</evidence>
<feature type="signal peptide" evidence="2">
    <location>
        <begin position="1"/>
        <end position="22"/>
    </location>
</feature>
<evidence type="ECO:0000259" key="3">
    <source>
        <dbReference type="Pfam" id="PF00561"/>
    </source>
</evidence>
<evidence type="ECO:0000313" key="4">
    <source>
        <dbReference type="EMBL" id="PRP95409.1"/>
    </source>
</evidence>
<dbReference type="SUPFAM" id="SSF53474">
    <property type="entry name" value="alpha/beta-Hydrolases"/>
    <property type="match status" value="1"/>
</dbReference>
<keyword evidence="5" id="KW-1185">Reference proteome</keyword>
<dbReference type="GO" id="GO:0004806">
    <property type="term" value="F:triacylglycerol lipase activity"/>
    <property type="evidence" value="ECO:0007669"/>
    <property type="project" value="UniProtKB-EC"/>
</dbReference>
<keyword evidence="2" id="KW-0732">Signal</keyword>
<dbReference type="EMBL" id="PVNK01000171">
    <property type="protein sequence ID" value="PRP95409.1"/>
    <property type="molecule type" value="Genomic_DNA"/>
</dbReference>
<dbReference type="RefSeq" id="WP_106393297.1">
    <property type="nucleotide sequence ID" value="NZ_PVNK01000171.1"/>
</dbReference>
<dbReference type="OrthoDB" id="2004167at2"/>
<evidence type="ECO:0000256" key="1">
    <source>
        <dbReference type="SAM" id="MobiDB-lite"/>
    </source>
</evidence>
<dbReference type="Gene3D" id="3.40.50.1820">
    <property type="entry name" value="alpha/beta hydrolase"/>
    <property type="match status" value="1"/>
</dbReference>
<sequence>MTWTCSRYLGVSLLLSALGCGAAPPNATTGRETGETEADEGQAETGESGTEGSTAPETETGGEATGETGEPACDPNAPTLVEREYLGPGDSREAVELSACNYHVWWVSAAAGSELTVAIEASEAVDLAISYPDEPSFVETLSAASLSPAGAVELVSPRSGEFAVLVRPTNPGDDPLHELDYDIQVNCTNQCQLETTRFPTVMVHGWTGFENIGPLTYFYNVQSDLEDLGYPVVIAVLDPYNSVDVRGEQLADFVGATLQNQRARKVNLFGHSQGGIDSRYVASEAGGGYGDRVGALITLGTPHYGTPFTDVALGLFPGPSEQVLVFLLNFLGATQNQQSDVEASLYTLSETYMQHEFNVIYTDDPRVHYYSWMGRTCVAAIGCQDAVDPLLLFSYEILFGIAGPNDGLVPESSAVWGEYLGLVPADHIDEIGQIAGLTGLNFDHLQFFRDNARMLRDEQF</sequence>
<dbReference type="InterPro" id="IPR029058">
    <property type="entry name" value="AB_hydrolase_fold"/>
</dbReference>
<gene>
    <name evidence="4" type="primary">lipA_1</name>
    <name evidence="4" type="ORF">ENSA5_40000</name>
</gene>
<dbReference type="Pfam" id="PF00561">
    <property type="entry name" value="Abhydrolase_1"/>
    <property type="match status" value="1"/>
</dbReference>
<comment type="caution">
    <text evidence="4">The sequence shown here is derived from an EMBL/GenBank/DDBJ whole genome shotgun (WGS) entry which is preliminary data.</text>
</comment>
<dbReference type="Proteomes" id="UP000237968">
    <property type="component" value="Unassembled WGS sequence"/>
</dbReference>
<protein>
    <submittedName>
        <fullName evidence="4">Lipase</fullName>
        <ecNumber evidence="4">3.1.1.3</ecNumber>
    </submittedName>
</protein>
<evidence type="ECO:0000256" key="2">
    <source>
        <dbReference type="SAM" id="SignalP"/>
    </source>
</evidence>
<name>A0A2S9XRB8_9BACT</name>
<feature type="region of interest" description="Disordered" evidence="1">
    <location>
        <begin position="26"/>
        <end position="80"/>
    </location>
</feature>
<keyword evidence="4" id="KW-0378">Hydrolase</keyword>
<accession>A0A2S9XRB8</accession>
<dbReference type="EC" id="3.1.1.3" evidence="4"/>
<dbReference type="AlphaFoldDB" id="A0A2S9XRB8"/>
<feature type="compositionally biased region" description="Low complexity" evidence="1">
    <location>
        <begin position="43"/>
        <end position="72"/>
    </location>
</feature>
<reference evidence="4 5" key="1">
    <citation type="submission" date="2018-03" db="EMBL/GenBank/DDBJ databases">
        <title>Draft Genome Sequences of the Obligatory Marine Myxobacteria Enhygromyxa salina SWB005.</title>
        <authorList>
            <person name="Poehlein A."/>
            <person name="Moghaddam J.A."/>
            <person name="Harms H."/>
            <person name="Alanjari M."/>
            <person name="Koenig G.M."/>
            <person name="Daniel R."/>
            <person name="Schaeberle T.F."/>
        </authorList>
    </citation>
    <scope>NUCLEOTIDE SEQUENCE [LARGE SCALE GENOMIC DNA]</scope>
    <source>
        <strain evidence="4 5">SWB005</strain>
    </source>
</reference>